<name>A0AAV9MRD0_9EURO</name>
<keyword evidence="2" id="KW-1133">Transmembrane helix</keyword>
<keyword evidence="2" id="KW-0812">Transmembrane</keyword>
<sequence length="491" mass="55009">MAKQPPPASSFPPSMGPGAMPYSDTNSPADAYPNSTSSEAVDPRTSYVVGLTDDAITIRTLEGRDPLYQVYFDNMPLTGYKRWLLYGGPTRAYASSLTFSDLLRRTETIADRHLTQQEAEGLAYQSSRRSLFSATGNLLGVAAGYTIAWRSRGKMKFPFRAPQPLTRYSNFPNRYIPLFRGEYARTAWHMTRANIWAFLWVVLLSPVFSTMGAYSFAVGLGADQRTKHLADMITQFSKDQRNDLHRRLAQREGERAARQQGDSHSKTSTGQLYPQRTTEASEDQHPQEWERDSATNSESQTGTFRDAESFESQKSIPSSSRTTARPQPPPDQTSRQDQGVFFYEDNDTSSNYDDDASPTAGNRNRSPSQGGNTWARIRRGESSTSPSQPAPQSGSSQDSSPSAGGWRRSETPSQREPQFQNSSDSFSFSKTEADKQFARDQAQKEFDDMLDRERKQSGSDDYDRGMKAVASGQENQANSGMSSWEQRRRRD</sequence>
<dbReference type="EMBL" id="JAVRRD010000070">
    <property type="protein sequence ID" value="KAK5042899.1"/>
    <property type="molecule type" value="Genomic_DNA"/>
</dbReference>
<keyword evidence="2" id="KW-0472">Membrane</keyword>
<feature type="transmembrane region" description="Helical" evidence="2">
    <location>
        <begin position="131"/>
        <end position="149"/>
    </location>
</feature>
<feature type="compositionally biased region" description="Low complexity" evidence="1">
    <location>
        <begin position="382"/>
        <end position="405"/>
    </location>
</feature>
<comment type="caution">
    <text evidence="3">The sequence shown here is derived from an EMBL/GenBank/DDBJ whole genome shotgun (WGS) entry which is preliminary data.</text>
</comment>
<proteinExistence type="predicted"/>
<feature type="region of interest" description="Disordered" evidence="1">
    <location>
        <begin position="249"/>
        <end position="491"/>
    </location>
</feature>
<protein>
    <submittedName>
        <fullName evidence="3">Uncharacterized protein</fullName>
    </submittedName>
</protein>
<organism evidence="3 4">
    <name type="scientific">Exophiala bonariae</name>
    <dbReference type="NCBI Taxonomy" id="1690606"/>
    <lineage>
        <taxon>Eukaryota</taxon>
        <taxon>Fungi</taxon>
        <taxon>Dikarya</taxon>
        <taxon>Ascomycota</taxon>
        <taxon>Pezizomycotina</taxon>
        <taxon>Eurotiomycetes</taxon>
        <taxon>Chaetothyriomycetidae</taxon>
        <taxon>Chaetothyriales</taxon>
        <taxon>Herpotrichiellaceae</taxon>
        <taxon>Exophiala</taxon>
    </lineage>
</organism>
<feature type="compositionally biased region" description="Basic and acidic residues" evidence="1">
    <location>
        <begin position="431"/>
        <end position="466"/>
    </location>
</feature>
<reference evidence="3 4" key="1">
    <citation type="submission" date="2023-08" db="EMBL/GenBank/DDBJ databases">
        <title>Black Yeasts Isolated from many extreme environments.</title>
        <authorList>
            <person name="Coleine C."/>
            <person name="Stajich J.E."/>
            <person name="Selbmann L."/>
        </authorList>
    </citation>
    <scope>NUCLEOTIDE SEQUENCE [LARGE SCALE GENOMIC DNA]</scope>
    <source>
        <strain evidence="3 4">CCFEE 5792</strain>
    </source>
</reference>
<feature type="compositionally biased region" description="Polar residues" evidence="1">
    <location>
        <begin position="359"/>
        <end position="372"/>
    </location>
</feature>
<evidence type="ECO:0000256" key="1">
    <source>
        <dbReference type="SAM" id="MobiDB-lite"/>
    </source>
</evidence>
<feature type="compositionally biased region" description="Acidic residues" evidence="1">
    <location>
        <begin position="344"/>
        <end position="356"/>
    </location>
</feature>
<feature type="region of interest" description="Disordered" evidence="1">
    <location>
        <begin position="1"/>
        <end position="41"/>
    </location>
</feature>
<evidence type="ECO:0000313" key="3">
    <source>
        <dbReference type="EMBL" id="KAK5042899.1"/>
    </source>
</evidence>
<gene>
    <name evidence="3" type="ORF">LTR84_012401</name>
</gene>
<feature type="compositionally biased region" description="Polar residues" evidence="1">
    <location>
        <begin position="23"/>
        <end position="39"/>
    </location>
</feature>
<feature type="compositionally biased region" description="Polar residues" evidence="1">
    <location>
        <begin position="310"/>
        <end position="325"/>
    </location>
</feature>
<feature type="compositionally biased region" description="Basic and acidic residues" evidence="1">
    <location>
        <begin position="282"/>
        <end position="293"/>
    </location>
</feature>
<feature type="transmembrane region" description="Helical" evidence="2">
    <location>
        <begin position="195"/>
        <end position="217"/>
    </location>
</feature>
<accession>A0AAV9MRD0</accession>
<dbReference type="RefSeq" id="XP_064699791.1">
    <property type="nucleotide sequence ID" value="XM_064855924.1"/>
</dbReference>
<feature type="compositionally biased region" description="Polar residues" evidence="1">
    <location>
        <begin position="472"/>
        <end position="484"/>
    </location>
</feature>
<dbReference type="Proteomes" id="UP001358417">
    <property type="component" value="Unassembled WGS sequence"/>
</dbReference>
<feature type="compositionally biased region" description="Pro residues" evidence="1">
    <location>
        <begin position="1"/>
        <end position="10"/>
    </location>
</feature>
<evidence type="ECO:0000256" key="2">
    <source>
        <dbReference type="SAM" id="Phobius"/>
    </source>
</evidence>
<feature type="compositionally biased region" description="Polar residues" evidence="1">
    <location>
        <begin position="266"/>
        <end position="278"/>
    </location>
</feature>
<dbReference type="GeneID" id="89980547"/>
<dbReference type="AlphaFoldDB" id="A0AAV9MRD0"/>
<evidence type="ECO:0000313" key="4">
    <source>
        <dbReference type="Proteomes" id="UP001358417"/>
    </source>
</evidence>
<feature type="compositionally biased region" description="Polar residues" evidence="1">
    <location>
        <begin position="411"/>
        <end position="421"/>
    </location>
</feature>
<feature type="compositionally biased region" description="Polar residues" evidence="1">
    <location>
        <begin position="294"/>
        <end position="303"/>
    </location>
</feature>
<keyword evidence="4" id="KW-1185">Reference proteome</keyword>
<feature type="compositionally biased region" description="Basic and acidic residues" evidence="1">
    <location>
        <begin position="249"/>
        <end position="265"/>
    </location>
</feature>